<evidence type="ECO:0000313" key="2">
    <source>
        <dbReference type="EMBL" id="VVV02714.1"/>
    </source>
</evidence>
<dbReference type="EMBL" id="LR721750">
    <property type="protein sequence ID" value="VVV02714.1"/>
    <property type="molecule type" value="Genomic_DNA"/>
</dbReference>
<keyword evidence="1" id="KW-0812">Transmembrane</keyword>
<dbReference type="AlphaFoldDB" id="A0A5Q4ZLL9"/>
<protein>
    <submittedName>
        <fullName evidence="2">Uncharacterized protein</fullName>
    </submittedName>
</protein>
<organism evidence="2">
    <name type="scientific">Aliivibrio wodanis</name>
    <dbReference type="NCBI Taxonomy" id="80852"/>
    <lineage>
        <taxon>Bacteria</taxon>
        <taxon>Pseudomonadati</taxon>
        <taxon>Pseudomonadota</taxon>
        <taxon>Gammaproteobacteria</taxon>
        <taxon>Vibrionales</taxon>
        <taxon>Vibrionaceae</taxon>
        <taxon>Aliivibrio</taxon>
    </lineage>
</organism>
<proteinExistence type="predicted"/>
<reference evidence="2" key="1">
    <citation type="submission" date="2019-09" db="EMBL/GenBank/DDBJ databases">
        <authorList>
            <person name="Hjerde E."/>
        </authorList>
    </citation>
    <scope>NUCLEOTIDE SEQUENCE</scope>
    <source>
        <strain evidence="2">06/09/160</strain>
    </source>
</reference>
<accession>A0A5Q4ZLL9</accession>
<feature type="transmembrane region" description="Helical" evidence="1">
    <location>
        <begin position="6"/>
        <end position="28"/>
    </location>
</feature>
<name>A0A5Q4ZLL9_9GAMM</name>
<keyword evidence="1" id="KW-0472">Membrane</keyword>
<keyword evidence="1" id="KW-1133">Transmembrane helix</keyword>
<gene>
    <name evidence="2" type="ORF">AW0309160_00039</name>
</gene>
<sequence length="53" mass="6280">MIISPGNFIISIFFIVLIMVPMYVFIYADEVIEFKKCRFQSETVIECLWLLSK</sequence>
<evidence type="ECO:0000256" key="1">
    <source>
        <dbReference type="SAM" id="Phobius"/>
    </source>
</evidence>